<feature type="transmembrane region" description="Helical" evidence="1">
    <location>
        <begin position="281"/>
        <end position="304"/>
    </location>
</feature>
<dbReference type="EMBL" id="UOGK01000128">
    <property type="protein sequence ID" value="VAX38137.1"/>
    <property type="molecule type" value="Genomic_DNA"/>
</dbReference>
<feature type="transmembrane region" description="Helical" evidence="1">
    <location>
        <begin position="28"/>
        <end position="50"/>
    </location>
</feature>
<feature type="transmembrane region" description="Helical" evidence="1">
    <location>
        <begin position="157"/>
        <end position="181"/>
    </location>
</feature>
<dbReference type="InterPro" id="IPR007349">
    <property type="entry name" value="DUF418"/>
</dbReference>
<keyword evidence="1" id="KW-1133">Transmembrane helix</keyword>
<feature type="domain" description="DUF418" evidence="2">
    <location>
        <begin position="268"/>
        <end position="430"/>
    </location>
</feature>
<dbReference type="PANTHER" id="PTHR30590:SF2">
    <property type="entry name" value="INNER MEMBRANE PROTEIN"/>
    <property type="match status" value="1"/>
</dbReference>
<reference evidence="3" key="1">
    <citation type="submission" date="2018-06" db="EMBL/GenBank/DDBJ databases">
        <authorList>
            <person name="Zhirakovskaya E."/>
        </authorList>
    </citation>
    <scope>NUCLEOTIDE SEQUENCE</scope>
</reference>
<proteinExistence type="predicted"/>
<feature type="transmembrane region" description="Helical" evidence="1">
    <location>
        <begin position="393"/>
        <end position="411"/>
    </location>
</feature>
<feature type="transmembrane region" description="Helical" evidence="1">
    <location>
        <begin position="108"/>
        <end position="129"/>
    </location>
</feature>
<feature type="transmembrane region" description="Helical" evidence="1">
    <location>
        <begin position="70"/>
        <end position="96"/>
    </location>
</feature>
<dbReference type="InterPro" id="IPR052529">
    <property type="entry name" value="Bact_Transport_Assoc"/>
</dbReference>
<gene>
    <name evidence="3" type="ORF">MNBD_PLANCTO03-338</name>
</gene>
<organism evidence="3">
    <name type="scientific">hydrothermal vent metagenome</name>
    <dbReference type="NCBI Taxonomy" id="652676"/>
    <lineage>
        <taxon>unclassified sequences</taxon>
        <taxon>metagenomes</taxon>
        <taxon>ecological metagenomes</taxon>
    </lineage>
</organism>
<evidence type="ECO:0000313" key="3">
    <source>
        <dbReference type="EMBL" id="VAX38137.1"/>
    </source>
</evidence>
<feature type="transmembrane region" description="Helical" evidence="1">
    <location>
        <begin position="243"/>
        <end position="269"/>
    </location>
</feature>
<evidence type="ECO:0000259" key="2">
    <source>
        <dbReference type="Pfam" id="PF04235"/>
    </source>
</evidence>
<dbReference type="Pfam" id="PF04235">
    <property type="entry name" value="DUF418"/>
    <property type="match status" value="1"/>
</dbReference>
<feature type="transmembrane region" description="Helical" evidence="1">
    <location>
        <begin position="324"/>
        <end position="342"/>
    </location>
</feature>
<feature type="transmembrane region" description="Helical" evidence="1">
    <location>
        <begin position="135"/>
        <end position="150"/>
    </location>
</feature>
<feature type="transmembrane region" description="Helical" evidence="1">
    <location>
        <begin position="362"/>
        <end position="381"/>
    </location>
</feature>
<sequence length="449" mass="51086">MADAINPDGTMTGAVPVKQTQRLQSIDVLRGFALLGILAMNVMVFAMPFAAYSNPTVYPEYEGTNRVVYWVVHTIFDLKMMALFSMLFGAGVVIWTRKAQTPEEQRRLRWIWLRRMFWLFVIGMIHAWIIWEGDILVAYAVCGAVALWWLRRLPPVWLLVAAGAFFAIHLLLAGFMGLQAWKLFADVEWAEQARRYMTPEQLATAREEAAMFVTATPEQVAEDLAWLRGSWMELFRGRAEFTFMMQVFVLPFYLFWRSTAMMLLGAALMKMGVFSGEKSPRFYAGMAFLGYAIGLPMVVGGILYNEAHGFEIASFSFPGQWFNLLGSVPMALGHAGLILWVFKKGYLARLTWALSRVGQMAFTNYLMQSVLCSLIFFGWGLGMAGEFDRLGQQMIVVGIWIVQILWSIAWLSKFRFGPAEWLWRSLTYWKLQPMIRTEPPAQAGGHAAQ</sequence>
<keyword evidence="1" id="KW-0812">Transmembrane</keyword>
<accession>A0A3B1E5G7</accession>
<evidence type="ECO:0000256" key="1">
    <source>
        <dbReference type="SAM" id="Phobius"/>
    </source>
</evidence>
<dbReference type="PANTHER" id="PTHR30590">
    <property type="entry name" value="INNER MEMBRANE PROTEIN"/>
    <property type="match status" value="1"/>
</dbReference>
<name>A0A3B1E5G7_9ZZZZ</name>
<dbReference type="AlphaFoldDB" id="A0A3B1E5G7"/>
<keyword evidence="1" id="KW-0472">Membrane</keyword>
<protein>
    <recommendedName>
        <fullName evidence="2">DUF418 domain-containing protein</fullName>
    </recommendedName>
</protein>